<evidence type="ECO:0000256" key="12">
    <source>
        <dbReference type="ARBA" id="ARBA00022984"/>
    </source>
</evidence>
<evidence type="ECO:0000256" key="2">
    <source>
        <dbReference type="ARBA" id="ARBA00004496"/>
    </source>
</evidence>
<evidence type="ECO:0000259" key="20">
    <source>
        <dbReference type="Pfam" id="PF08245"/>
    </source>
</evidence>
<name>A0A1H0TC34_9CLOT</name>
<dbReference type="SUPFAM" id="SSF51984">
    <property type="entry name" value="MurCD N-terminal domain"/>
    <property type="match status" value="1"/>
</dbReference>
<evidence type="ECO:0000256" key="9">
    <source>
        <dbReference type="ARBA" id="ARBA00022741"/>
    </source>
</evidence>
<dbReference type="EMBL" id="FNJM01000006">
    <property type="protein sequence ID" value="SDP51613.1"/>
    <property type="molecule type" value="Genomic_DNA"/>
</dbReference>
<evidence type="ECO:0000313" key="21">
    <source>
        <dbReference type="EMBL" id="SDP51613.1"/>
    </source>
</evidence>
<keyword evidence="7 17" id="KW-0963">Cytoplasm</keyword>
<dbReference type="AlphaFoldDB" id="A0A1H0TC34"/>
<protein>
    <recommendedName>
        <fullName evidence="6 17">UDP-N-acetylmuramoylalanine--D-glutamate ligase</fullName>
        <ecNumber evidence="5 17">6.3.2.9</ecNumber>
    </recommendedName>
    <alternativeName>
        <fullName evidence="15 17">D-glutamic acid-adding enzyme</fullName>
    </alternativeName>
    <alternativeName>
        <fullName evidence="14 17">UDP-N-acetylmuramoyl-L-alanyl-D-glutamate synthetase</fullName>
    </alternativeName>
</protein>
<dbReference type="GO" id="GO:0005737">
    <property type="term" value="C:cytoplasm"/>
    <property type="evidence" value="ECO:0007669"/>
    <property type="project" value="UniProtKB-SubCell"/>
</dbReference>
<keyword evidence="8 17" id="KW-0436">Ligase</keyword>
<dbReference type="GO" id="GO:0005524">
    <property type="term" value="F:ATP binding"/>
    <property type="evidence" value="ECO:0007669"/>
    <property type="project" value="UniProtKB-UniRule"/>
</dbReference>
<dbReference type="RefSeq" id="WP_089970082.1">
    <property type="nucleotide sequence ID" value="NZ_FNJM01000006.1"/>
</dbReference>
<feature type="domain" description="Mur ligase central" evidence="20">
    <location>
        <begin position="122"/>
        <end position="294"/>
    </location>
</feature>
<dbReference type="Pfam" id="PF02875">
    <property type="entry name" value="Mur_ligase_C"/>
    <property type="match status" value="1"/>
</dbReference>
<evidence type="ECO:0000256" key="10">
    <source>
        <dbReference type="ARBA" id="ARBA00022840"/>
    </source>
</evidence>
<dbReference type="InterPro" id="IPR036565">
    <property type="entry name" value="Mur-like_cat_sf"/>
</dbReference>
<evidence type="ECO:0000313" key="22">
    <source>
        <dbReference type="Proteomes" id="UP000198597"/>
    </source>
</evidence>
<accession>A0A1H0TC34</accession>
<evidence type="ECO:0000256" key="14">
    <source>
        <dbReference type="ARBA" id="ARBA00030398"/>
    </source>
</evidence>
<evidence type="ECO:0000256" key="4">
    <source>
        <dbReference type="ARBA" id="ARBA00010416"/>
    </source>
</evidence>
<keyword evidence="22" id="KW-1185">Reference proteome</keyword>
<keyword evidence="11 17" id="KW-0133">Cell shape</keyword>
<dbReference type="Gene3D" id="3.90.190.20">
    <property type="entry name" value="Mur ligase, C-terminal domain"/>
    <property type="match status" value="1"/>
</dbReference>
<dbReference type="OrthoDB" id="9809796at2"/>
<dbReference type="PANTHER" id="PTHR43692:SF1">
    <property type="entry name" value="UDP-N-ACETYLMURAMOYLALANINE--D-GLUTAMATE LIGASE"/>
    <property type="match status" value="1"/>
</dbReference>
<dbReference type="Proteomes" id="UP000198597">
    <property type="component" value="Unassembled WGS sequence"/>
</dbReference>
<dbReference type="GO" id="GO:0008764">
    <property type="term" value="F:UDP-N-acetylmuramoylalanine-D-glutamate ligase activity"/>
    <property type="evidence" value="ECO:0007669"/>
    <property type="project" value="UniProtKB-UniRule"/>
</dbReference>
<keyword evidence="17 18" id="KW-0131">Cell cycle</keyword>
<dbReference type="Pfam" id="PF08245">
    <property type="entry name" value="Mur_ligase_M"/>
    <property type="match status" value="1"/>
</dbReference>
<evidence type="ECO:0000256" key="15">
    <source>
        <dbReference type="ARBA" id="ARBA00032324"/>
    </source>
</evidence>
<dbReference type="InterPro" id="IPR004101">
    <property type="entry name" value="Mur_ligase_C"/>
</dbReference>
<evidence type="ECO:0000256" key="16">
    <source>
        <dbReference type="ARBA" id="ARBA00047632"/>
    </source>
</evidence>
<evidence type="ECO:0000256" key="5">
    <source>
        <dbReference type="ARBA" id="ARBA00012212"/>
    </source>
</evidence>
<comment type="subcellular location">
    <subcellularLocation>
        <location evidence="2 17 18">Cytoplasm</location>
    </subcellularLocation>
</comment>
<feature type="domain" description="Mur ligase C-terminal" evidence="19">
    <location>
        <begin position="316"/>
        <end position="435"/>
    </location>
</feature>
<evidence type="ECO:0000256" key="11">
    <source>
        <dbReference type="ARBA" id="ARBA00022960"/>
    </source>
</evidence>
<evidence type="ECO:0000256" key="8">
    <source>
        <dbReference type="ARBA" id="ARBA00022598"/>
    </source>
</evidence>
<dbReference type="NCBIfam" id="TIGR01087">
    <property type="entry name" value="murD"/>
    <property type="match status" value="1"/>
</dbReference>
<evidence type="ECO:0000256" key="17">
    <source>
        <dbReference type="HAMAP-Rule" id="MF_00639"/>
    </source>
</evidence>
<dbReference type="Gene3D" id="3.40.1190.10">
    <property type="entry name" value="Mur-like, catalytic domain"/>
    <property type="match status" value="1"/>
</dbReference>
<dbReference type="GO" id="GO:0051301">
    <property type="term" value="P:cell division"/>
    <property type="evidence" value="ECO:0007669"/>
    <property type="project" value="UniProtKB-KW"/>
</dbReference>
<comment type="pathway">
    <text evidence="3 17 18">Cell wall biogenesis; peptidoglycan biosynthesis.</text>
</comment>
<dbReference type="SUPFAM" id="SSF53244">
    <property type="entry name" value="MurD-like peptide ligases, peptide-binding domain"/>
    <property type="match status" value="1"/>
</dbReference>
<comment type="similarity">
    <text evidence="4 17">Belongs to the MurCDEF family.</text>
</comment>
<organism evidence="21 22">
    <name type="scientific">Clostridium gasigenes</name>
    <dbReference type="NCBI Taxonomy" id="94869"/>
    <lineage>
        <taxon>Bacteria</taxon>
        <taxon>Bacillati</taxon>
        <taxon>Bacillota</taxon>
        <taxon>Clostridia</taxon>
        <taxon>Eubacteriales</taxon>
        <taxon>Clostridiaceae</taxon>
        <taxon>Clostridium</taxon>
    </lineage>
</organism>
<evidence type="ECO:0000256" key="1">
    <source>
        <dbReference type="ARBA" id="ARBA00002734"/>
    </source>
</evidence>
<reference evidence="21 22" key="1">
    <citation type="submission" date="2016-10" db="EMBL/GenBank/DDBJ databases">
        <authorList>
            <person name="de Groot N.N."/>
        </authorList>
    </citation>
    <scope>NUCLEOTIDE SEQUENCE [LARGE SCALE GENOMIC DNA]</scope>
    <source>
        <strain evidence="21 22">DSM 12272</strain>
    </source>
</reference>
<evidence type="ECO:0000256" key="13">
    <source>
        <dbReference type="ARBA" id="ARBA00023316"/>
    </source>
</evidence>
<keyword evidence="17 18" id="KW-0132">Cell division</keyword>
<dbReference type="SUPFAM" id="SSF53623">
    <property type="entry name" value="MurD-like peptide ligases, catalytic domain"/>
    <property type="match status" value="1"/>
</dbReference>
<evidence type="ECO:0000256" key="3">
    <source>
        <dbReference type="ARBA" id="ARBA00004752"/>
    </source>
</evidence>
<dbReference type="GO" id="GO:0071555">
    <property type="term" value="P:cell wall organization"/>
    <property type="evidence" value="ECO:0007669"/>
    <property type="project" value="UniProtKB-KW"/>
</dbReference>
<dbReference type="Gene3D" id="3.40.50.720">
    <property type="entry name" value="NAD(P)-binding Rossmann-like Domain"/>
    <property type="match status" value="1"/>
</dbReference>
<evidence type="ECO:0000256" key="7">
    <source>
        <dbReference type="ARBA" id="ARBA00022490"/>
    </source>
</evidence>
<keyword evidence="10 17" id="KW-0067">ATP-binding</keyword>
<comment type="catalytic activity">
    <reaction evidence="16 17 18">
        <text>UDP-N-acetyl-alpha-D-muramoyl-L-alanine + D-glutamate + ATP = UDP-N-acetyl-alpha-D-muramoyl-L-alanyl-D-glutamate + ADP + phosphate + H(+)</text>
        <dbReference type="Rhea" id="RHEA:16429"/>
        <dbReference type="ChEBI" id="CHEBI:15378"/>
        <dbReference type="ChEBI" id="CHEBI:29986"/>
        <dbReference type="ChEBI" id="CHEBI:30616"/>
        <dbReference type="ChEBI" id="CHEBI:43474"/>
        <dbReference type="ChEBI" id="CHEBI:83898"/>
        <dbReference type="ChEBI" id="CHEBI:83900"/>
        <dbReference type="ChEBI" id="CHEBI:456216"/>
        <dbReference type="EC" id="6.3.2.9"/>
    </reaction>
</comment>
<evidence type="ECO:0000259" key="19">
    <source>
        <dbReference type="Pfam" id="PF02875"/>
    </source>
</evidence>
<dbReference type="InterPro" id="IPR005762">
    <property type="entry name" value="MurD"/>
</dbReference>
<dbReference type="STRING" id="94869.SAMN04488529_106195"/>
<dbReference type="UniPathway" id="UPA00219"/>
<dbReference type="InterPro" id="IPR013221">
    <property type="entry name" value="Mur_ligase_cen"/>
</dbReference>
<dbReference type="EC" id="6.3.2.9" evidence="5 17"/>
<dbReference type="HAMAP" id="MF_00639">
    <property type="entry name" value="MurD"/>
    <property type="match status" value="1"/>
</dbReference>
<comment type="function">
    <text evidence="1 17 18">Cell wall formation. Catalyzes the addition of glutamate to the nucleotide precursor UDP-N-acetylmuramoyl-L-alanine (UMA).</text>
</comment>
<dbReference type="GO" id="GO:0008360">
    <property type="term" value="P:regulation of cell shape"/>
    <property type="evidence" value="ECO:0007669"/>
    <property type="project" value="UniProtKB-KW"/>
</dbReference>
<gene>
    <name evidence="17" type="primary">murD</name>
    <name evidence="21" type="ORF">SAMN04488529_106195</name>
</gene>
<dbReference type="PANTHER" id="PTHR43692">
    <property type="entry name" value="UDP-N-ACETYLMURAMOYLALANINE--D-GLUTAMATE LIGASE"/>
    <property type="match status" value="1"/>
</dbReference>
<keyword evidence="12 17" id="KW-0573">Peptidoglycan synthesis</keyword>
<dbReference type="InterPro" id="IPR036615">
    <property type="entry name" value="Mur_ligase_C_dom_sf"/>
</dbReference>
<proteinExistence type="inferred from homology"/>
<keyword evidence="9 17" id="KW-0547">Nucleotide-binding</keyword>
<evidence type="ECO:0000256" key="18">
    <source>
        <dbReference type="RuleBase" id="RU003664"/>
    </source>
</evidence>
<dbReference type="GO" id="GO:0009252">
    <property type="term" value="P:peptidoglycan biosynthetic process"/>
    <property type="evidence" value="ECO:0007669"/>
    <property type="project" value="UniProtKB-UniRule"/>
</dbReference>
<feature type="binding site" evidence="17">
    <location>
        <begin position="124"/>
        <end position="130"/>
    </location>
    <ligand>
        <name>ATP</name>
        <dbReference type="ChEBI" id="CHEBI:30616"/>
    </ligand>
</feature>
<sequence>MKKDFNEFKEFIKNKNVAVVGIGVSNIPLINFLVKLGAKVTAFDKKTEEKLGAVGAEFKAIGVKLELGEDYLNNLTGFEIVFKTPSMRIDCDALVKVKEEGSYITSEMEEFVRYCKGKVYGVTGSDGKTTTTTIISKLLMAQGYKTWVGGNIGTPLFAQIEEIQENHRVVLELSSFQLMTMNSPIDIAVVTNLAPNHLDMHKDMEEYINSKKNVFLYQDKGNILVLNRDNEITFGFEKEAKCEVREFSSKRVLGNGAYYENGTLYLMGKEVCEKDNVVIKGIHNVENYLAAFIAVKDDVNIDTMKNVAETFVGVEHRCELVRELEGVKYYNDSIASSPTRTLAGLFAFEKKVILIAGGYDKNLPFEPLAYEGYPFIKQLILVGATKEKIKAAFNKLKEEKGIEIPTITVESLQEAVIIAKDIAKKDDIVTLSPACASFDMFENFAVRGNRFKQLVGDLKNDLK</sequence>
<evidence type="ECO:0000256" key="6">
    <source>
        <dbReference type="ARBA" id="ARBA00015655"/>
    </source>
</evidence>
<keyword evidence="13 17" id="KW-0961">Cell wall biogenesis/degradation</keyword>